<feature type="domain" description="HIT" evidence="1">
    <location>
        <begin position="42"/>
        <end position="122"/>
    </location>
</feature>
<dbReference type="GO" id="GO:0003824">
    <property type="term" value="F:catalytic activity"/>
    <property type="evidence" value="ECO:0007669"/>
    <property type="project" value="InterPro"/>
</dbReference>
<dbReference type="RefSeq" id="WP_113982362.1">
    <property type="nucleotide sequence ID" value="NZ_QMEY01000008.1"/>
</dbReference>
<evidence type="ECO:0000259" key="1">
    <source>
        <dbReference type="Pfam" id="PF01230"/>
    </source>
</evidence>
<dbReference type="InterPro" id="IPR036265">
    <property type="entry name" value="HIT-like_sf"/>
</dbReference>
<keyword evidence="3" id="KW-1185">Reference proteome</keyword>
<name>A0A366LXK6_9ACTN</name>
<dbReference type="Proteomes" id="UP000253303">
    <property type="component" value="Unassembled WGS sequence"/>
</dbReference>
<reference evidence="2 3" key="1">
    <citation type="submission" date="2018-06" db="EMBL/GenBank/DDBJ databases">
        <title>Sphaerisporangium craniellae sp. nov., isolated from a marine sponge in the South China Sea.</title>
        <authorList>
            <person name="Li L."/>
        </authorList>
    </citation>
    <scope>NUCLEOTIDE SEQUENCE [LARGE SCALE GENOMIC DNA]</scope>
    <source>
        <strain evidence="2 3">LHW63015</strain>
    </source>
</reference>
<comment type="caution">
    <text evidence="2">The sequence shown here is derived from an EMBL/GenBank/DDBJ whole genome shotgun (WGS) entry which is preliminary data.</text>
</comment>
<sequence length="166" mass="17936">MIAPFPNWPADFVQRMDGRACACGSAPAPGDSDDRIRVYAGRVSDAYLMRHAAQRGYAVVAWKNGHAAEPADLAPGDADRYGREVLLVGTAVQRHFAALKINYLTLGNQTPHLHTNVVARYTDDVAPGALLDPVGAALPEEQWRADAAELRALLAPGSALVRHWDE</sequence>
<accession>A0A366LXK6</accession>
<dbReference type="AlphaFoldDB" id="A0A366LXK6"/>
<gene>
    <name evidence="2" type="ORF">DP939_20635</name>
</gene>
<dbReference type="Pfam" id="PF01230">
    <property type="entry name" value="HIT"/>
    <property type="match status" value="1"/>
</dbReference>
<protein>
    <submittedName>
        <fullName evidence="2">Histidine triad (HIT) protein</fullName>
    </submittedName>
</protein>
<dbReference type="InterPro" id="IPR011146">
    <property type="entry name" value="HIT-like"/>
</dbReference>
<dbReference type="OrthoDB" id="9784774at2"/>
<dbReference type="EMBL" id="QMEY01000008">
    <property type="protein sequence ID" value="RBQ18283.1"/>
    <property type="molecule type" value="Genomic_DNA"/>
</dbReference>
<evidence type="ECO:0000313" key="2">
    <source>
        <dbReference type="EMBL" id="RBQ18283.1"/>
    </source>
</evidence>
<evidence type="ECO:0000313" key="3">
    <source>
        <dbReference type="Proteomes" id="UP000253303"/>
    </source>
</evidence>
<proteinExistence type="predicted"/>
<dbReference type="SUPFAM" id="SSF54197">
    <property type="entry name" value="HIT-like"/>
    <property type="match status" value="1"/>
</dbReference>
<dbReference type="Gene3D" id="3.30.428.10">
    <property type="entry name" value="HIT-like"/>
    <property type="match status" value="1"/>
</dbReference>
<organism evidence="2 3">
    <name type="scientific">Spongiactinospora rosea</name>
    <dbReference type="NCBI Taxonomy" id="2248750"/>
    <lineage>
        <taxon>Bacteria</taxon>
        <taxon>Bacillati</taxon>
        <taxon>Actinomycetota</taxon>
        <taxon>Actinomycetes</taxon>
        <taxon>Streptosporangiales</taxon>
        <taxon>Streptosporangiaceae</taxon>
        <taxon>Spongiactinospora</taxon>
    </lineage>
</organism>